<name>A0ABX8WSV6_9GAMM</name>
<feature type="transmembrane region" description="Helical" evidence="1">
    <location>
        <begin position="39"/>
        <end position="57"/>
    </location>
</feature>
<evidence type="ECO:0000313" key="2">
    <source>
        <dbReference type="EMBL" id="QYR53930.1"/>
    </source>
</evidence>
<evidence type="ECO:0000256" key="1">
    <source>
        <dbReference type="SAM" id="Phobius"/>
    </source>
</evidence>
<feature type="transmembrane region" description="Helical" evidence="1">
    <location>
        <begin position="153"/>
        <end position="175"/>
    </location>
</feature>
<keyword evidence="1" id="KW-0472">Membrane</keyword>
<feature type="transmembrane region" description="Helical" evidence="1">
    <location>
        <begin position="226"/>
        <end position="246"/>
    </location>
</feature>
<gene>
    <name evidence="2" type="ORF">H8L67_04305</name>
</gene>
<feature type="transmembrane region" description="Helical" evidence="1">
    <location>
        <begin position="94"/>
        <end position="114"/>
    </location>
</feature>
<dbReference type="Pfam" id="PF12811">
    <property type="entry name" value="BaxI_1"/>
    <property type="match status" value="1"/>
</dbReference>
<feature type="transmembrane region" description="Helical" evidence="1">
    <location>
        <begin position="187"/>
        <end position="206"/>
    </location>
</feature>
<proteinExistence type="predicted"/>
<dbReference type="PANTHER" id="PTHR41282:SF1">
    <property type="entry name" value="CONSERVED TRANSMEMBRANE PROTEIN-RELATED"/>
    <property type="match status" value="1"/>
</dbReference>
<organism evidence="2 3">
    <name type="scientific">Lysobacter soyae</name>
    <dbReference type="NCBI Taxonomy" id="2764185"/>
    <lineage>
        <taxon>Bacteria</taxon>
        <taxon>Pseudomonadati</taxon>
        <taxon>Pseudomonadota</taxon>
        <taxon>Gammaproteobacteria</taxon>
        <taxon>Lysobacterales</taxon>
        <taxon>Lysobacteraceae</taxon>
        <taxon>Lysobacter</taxon>
    </lineage>
</organism>
<protein>
    <submittedName>
        <fullName evidence="2">Bax inhibitor-1/YccA family protein</fullName>
    </submittedName>
</protein>
<feature type="transmembrane region" description="Helical" evidence="1">
    <location>
        <begin position="121"/>
        <end position="141"/>
    </location>
</feature>
<dbReference type="EMBL" id="CP080544">
    <property type="protein sequence ID" value="QYR53930.1"/>
    <property type="molecule type" value="Genomic_DNA"/>
</dbReference>
<keyword evidence="3" id="KW-1185">Reference proteome</keyword>
<reference evidence="2 3" key="1">
    <citation type="submission" date="2021-08" db="EMBL/GenBank/DDBJ databases">
        <title>Lysobacter sp. strain CJ11 Genome sequencing and assembly.</title>
        <authorList>
            <person name="Kim I."/>
        </authorList>
    </citation>
    <scope>NUCLEOTIDE SEQUENCE [LARGE SCALE GENOMIC DNA]</scope>
    <source>
        <strain evidence="2 3">CJ11</strain>
    </source>
</reference>
<accession>A0ABX8WSV6</accession>
<sequence length="251" mass="26715">MRSGNPALKESTFLDLGTGSVVRGAADAMTLNGTVNKTAILLILSCISAAFAWSQMIDASGNLNPGGSMYMLGGAIGGFVLAMVTVFKKEWSPITAPLYALVEGLFLGAVSAVFEAKYQGIVLQAVMATMGTMGGLLLAYRSGLIKATENFKLGVFAATAGIALLYLVSMVMGFFGKSIPMIHDSGMIGIGFSVFVVIIAALNLVLDFDFIENGVERGAPKYMEWYGAFGLMVTLVWLYIEFLRLLGKLRN</sequence>
<keyword evidence="1" id="KW-1133">Transmembrane helix</keyword>
<evidence type="ECO:0000313" key="3">
    <source>
        <dbReference type="Proteomes" id="UP000824755"/>
    </source>
</evidence>
<dbReference type="PIRSF" id="PIRSF009160">
    <property type="entry name" value="UCP009160"/>
    <property type="match status" value="1"/>
</dbReference>
<dbReference type="PANTHER" id="PTHR41282">
    <property type="entry name" value="CONSERVED TRANSMEMBRANE PROTEIN-RELATED"/>
    <property type="match status" value="1"/>
</dbReference>
<feature type="transmembrane region" description="Helical" evidence="1">
    <location>
        <begin position="69"/>
        <end position="88"/>
    </location>
</feature>
<dbReference type="InterPro" id="IPR010539">
    <property type="entry name" value="BaxI_1-like"/>
</dbReference>
<dbReference type="Proteomes" id="UP000824755">
    <property type="component" value="Chromosome"/>
</dbReference>
<dbReference type="RefSeq" id="WP_220380735.1">
    <property type="nucleotide sequence ID" value="NZ_CP080544.1"/>
</dbReference>
<keyword evidence="1" id="KW-0812">Transmembrane</keyword>